<gene>
    <name evidence="1" type="ORF">GCM10010094_46470</name>
</gene>
<dbReference type="AlphaFoldDB" id="A0A917R0H8"/>
<dbReference type="InterPro" id="IPR023393">
    <property type="entry name" value="START-like_dom_sf"/>
</dbReference>
<dbReference type="Gene3D" id="3.30.530.20">
    <property type="match status" value="1"/>
</dbReference>
<organism evidence="1 2">
    <name type="scientific">Streptomyces flaveus</name>
    <dbReference type="NCBI Taxonomy" id="66370"/>
    <lineage>
        <taxon>Bacteria</taxon>
        <taxon>Bacillati</taxon>
        <taxon>Actinomycetota</taxon>
        <taxon>Actinomycetes</taxon>
        <taxon>Kitasatosporales</taxon>
        <taxon>Streptomycetaceae</taxon>
        <taxon>Streptomyces</taxon>
        <taxon>Streptomyces aurantiacus group</taxon>
    </lineage>
</organism>
<reference evidence="1" key="1">
    <citation type="journal article" date="2014" name="Int. J. Syst. Evol. Microbiol.">
        <title>Complete genome sequence of Corynebacterium casei LMG S-19264T (=DSM 44701T), isolated from a smear-ripened cheese.</title>
        <authorList>
            <consortium name="US DOE Joint Genome Institute (JGI-PGF)"/>
            <person name="Walter F."/>
            <person name="Albersmeier A."/>
            <person name="Kalinowski J."/>
            <person name="Ruckert C."/>
        </authorList>
    </citation>
    <scope>NUCLEOTIDE SEQUENCE</scope>
    <source>
        <strain evidence="1">JCM 3035</strain>
    </source>
</reference>
<accession>A0A917R0H8</accession>
<evidence type="ECO:0000313" key="1">
    <source>
        <dbReference type="EMBL" id="GGK79883.1"/>
    </source>
</evidence>
<keyword evidence="2" id="KW-1185">Reference proteome</keyword>
<evidence type="ECO:0008006" key="3">
    <source>
        <dbReference type="Google" id="ProtNLM"/>
    </source>
</evidence>
<name>A0A917R0H8_9ACTN</name>
<protein>
    <recommendedName>
        <fullName evidence="3">SRPBCC family protein</fullName>
    </recommendedName>
</protein>
<comment type="caution">
    <text evidence="1">The sequence shown here is derived from an EMBL/GenBank/DDBJ whole genome shotgun (WGS) entry which is preliminary data.</text>
</comment>
<dbReference type="EMBL" id="BMPQ01000011">
    <property type="protein sequence ID" value="GGK79883.1"/>
    <property type="molecule type" value="Genomic_DNA"/>
</dbReference>
<evidence type="ECO:0000313" key="2">
    <source>
        <dbReference type="Proteomes" id="UP000637788"/>
    </source>
</evidence>
<proteinExistence type="predicted"/>
<dbReference type="Proteomes" id="UP000637788">
    <property type="component" value="Unassembled WGS sequence"/>
</dbReference>
<dbReference type="SUPFAM" id="SSF55961">
    <property type="entry name" value="Bet v1-like"/>
    <property type="match status" value="1"/>
</dbReference>
<sequence length="167" mass="18690">MEVKSGPGSESPHGSPAYDRPVVLFLLERVAPSPVDQVWRRLTTWERHGDVVPLTRITVVTPPPTREGTVFVARSGIGRLAFDDPMEVMTWRPPADGLSGMCYLLKRGTFVTGWAEIAVHPYGNAGSRVVWQEELRVRRLPDAFDRPLAWVARWMFGRAVDGLLKPS</sequence>
<reference evidence="1" key="2">
    <citation type="submission" date="2020-09" db="EMBL/GenBank/DDBJ databases">
        <authorList>
            <person name="Sun Q."/>
            <person name="Ohkuma M."/>
        </authorList>
    </citation>
    <scope>NUCLEOTIDE SEQUENCE</scope>
    <source>
        <strain evidence="1">JCM 3035</strain>
    </source>
</reference>